<dbReference type="Pfam" id="PF00587">
    <property type="entry name" value="tRNA-synt_2b"/>
    <property type="match status" value="1"/>
</dbReference>
<dbReference type="InterPro" id="IPR042103">
    <property type="entry name" value="SerRS_1_N_sf"/>
</dbReference>
<dbReference type="InterPro" id="IPR033729">
    <property type="entry name" value="SerRS_core"/>
</dbReference>
<dbReference type="NCBIfam" id="TIGR00414">
    <property type="entry name" value="serS"/>
    <property type="match status" value="1"/>
</dbReference>
<dbReference type="PANTHER" id="PTHR11778">
    <property type="entry name" value="SERYL-TRNA SYNTHETASE"/>
    <property type="match status" value="1"/>
</dbReference>
<feature type="site" description="Important for serine binding" evidence="8">
    <location>
        <position position="376"/>
    </location>
</feature>
<feature type="binding site" evidence="8">
    <location>
        <position position="255"/>
    </location>
    <ligand>
        <name>L-serine</name>
        <dbReference type="ChEBI" id="CHEBI:33384"/>
    </ligand>
</feature>
<dbReference type="InterPro" id="IPR002314">
    <property type="entry name" value="aa-tRNA-synt_IIb"/>
</dbReference>
<gene>
    <name evidence="12" type="ORF">A3J43_00810</name>
</gene>
<feature type="binding site" evidence="9">
    <location>
        <begin position="342"/>
        <end position="345"/>
    </location>
    <ligand>
        <name>ATP</name>
        <dbReference type="ChEBI" id="CHEBI:30616"/>
    </ligand>
</feature>
<dbReference type="Pfam" id="PF02403">
    <property type="entry name" value="Seryl_tRNA_N"/>
    <property type="match status" value="1"/>
</dbReference>
<keyword evidence="5" id="KW-0648">Protein biosynthesis</keyword>
<dbReference type="GO" id="GO:0005524">
    <property type="term" value="F:ATP binding"/>
    <property type="evidence" value="ECO:0007669"/>
    <property type="project" value="UniProtKB-KW"/>
</dbReference>
<dbReference type="InterPro" id="IPR015866">
    <property type="entry name" value="Ser-tRNA-synth_1_N"/>
</dbReference>
<dbReference type="GO" id="GO:0006434">
    <property type="term" value="P:seryl-tRNA aminoacylation"/>
    <property type="evidence" value="ECO:0007669"/>
    <property type="project" value="UniProtKB-UniRule"/>
</dbReference>
<evidence type="ECO:0000256" key="8">
    <source>
        <dbReference type="PIRSR" id="PIRSR001529-1"/>
    </source>
</evidence>
<dbReference type="Proteomes" id="UP000176604">
    <property type="component" value="Unassembled WGS sequence"/>
</dbReference>
<evidence type="ECO:0000256" key="10">
    <source>
        <dbReference type="SAM" id="Coils"/>
    </source>
</evidence>
<dbReference type="InterPro" id="IPR045864">
    <property type="entry name" value="aa-tRNA-synth_II/BPL/LPL"/>
</dbReference>
<evidence type="ECO:0000256" key="1">
    <source>
        <dbReference type="ARBA" id="ARBA00012840"/>
    </source>
</evidence>
<comment type="caution">
    <text evidence="12">The sequence shown here is derived from an EMBL/GenBank/DDBJ whole genome shotgun (WGS) entry which is preliminary data.</text>
</comment>
<dbReference type="InterPro" id="IPR010978">
    <property type="entry name" value="tRNA-bd_arm"/>
</dbReference>
<keyword evidence="4 9" id="KW-0067">ATP-binding</keyword>
<evidence type="ECO:0000256" key="5">
    <source>
        <dbReference type="ARBA" id="ARBA00022917"/>
    </source>
</evidence>
<dbReference type="AlphaFoldDB" id="A0A1F7UJP1"/>
<feature type="binding site" evidence="8">
    <location>
        <position position="224"/>
    </location>
    <ligand>
        <name>L-serine</name>
        <dbReference type="ChEBI" id="CHEBI:33384"/>
    </ligand>
</feature>
<feature type="binding site" evidence="8">
    <location>
        <position position="278"/>
    </location>
    <ligand>
        <name>L-serine</name>
        <dbReference type="ChEBI" id="CHEBI:33384"/>
    </ligand>
</feature>
<keyword evidence="6" id="KW-0030">Aminoacyl-tRNA synthetase</keyword>
<evidence type="ECO:0000256" key="3">
    <source>
        <dbReference type="ARBA" id="ARBA00022741"/>
    </source>
</evidence>
<feature type="binding site" evidence="9">
    <location>
        <begin position="271"/>
        <end position="274"/>
    </location>
    <ligand>
        <name>ATP</name>
        <dbReference type="ChEBI" id="CHEBI:30616"/>
    </ligand>
</feature>
<dbReference type="SUPFAM" id="SSF55681">
    <property type="entry name" value="Class II aaRS and biotin synthetases"/>
    <property type="match status" value="1"/>
</dbReference>
<accession>A0A1F7UJP1</accession>
<dbReference type="InterPro" id="IPR006195">
    <property type="entry name" value="aa-tRNA-synth_II"/>
</dbReference>
<sequence length="417" mass="47687">MLDIHFIREHPDIIRENNARRGCTVDVDEILKRDQTHRTLITKIDELRAARNKAAEAGKPSEEEIKQLRAHGDELKRLEEQQNENQEKLNELLSWLPNLFAPEVPHGKNDTDNVEIKRGGTIPAFDFTPKDHQTLGEELDIIDVARAVKVAGTRFYYLKNDGVLLRLALIQYGLKVLMEKGFSPFFTPHLARTRTLFGTGYLPFFKDDIWRVGGEKSDLSLIGTSEQTLVGYHQDEILDAAVLPLKYAGLSSCFRTEAGSYGKDTKGILRVHEFYKLEQIIFCLPEESEKWHEFALAIEERFCQELGLPYRVVLVCDGDCGAPGYKKYDIEVWFPAQDTYREATSNTNLTDFQTRRLNTRVKYQGKAVYPHTISATGLTDRFLIAILENNQRADGSVAIPEPLQPYLQGREEIRKRT</sequence>
<protein>
    <recommendedName>
        <fullName evidence="1 7">Serine--tRNA ligase</fullName>
        <ecNumber evidence="1 7">6.1.1.11</ecNumber>
    </recommendedName>
</protein>
<organism evidence="12 13">
    <name type="scientific">Candidatus Uhrbacteria bacterium RIFCSPHIGHO2_12_FULL_54_23</name>
    <dbReference type="NCBI Taxonomy" id="1802397"/>
    <lineage>
        <taxon>Bacteria</taxon>
        <taxon>Candidatus Uhriibacteriota</taxon>
    </lineage>
</organism>
<reference evidence="12 13" key="1">
    <citation type="journal article" date="2016" name="Nat. Commun.">
        <title>Thousands of microbial genomes shed light on interconnected biogeochemical processes in an aquifer system.</title>
        <authorList>
            <person name="Anantharaman K."/>
            <person name="Brown C.T."/>
            <person name="Hug L.A."/>
            <person name="Sharon I."/>
            <person name="Castelle C.J."/>
            <person name="Probst A.J."/>
            <person name="Thomas B.C."/>
            <person name="Singh A."/>
            <person name="Wilkins M.J."/>
            <person name="Karaoz U."/>
            <person name="Brodie E.L."/>
            <person name="Williams K.H."/>
            <person name="Hubbard S.S."/>
            <person name="Banfield J.F."/>
        </authorList>
    </citation>
    <scope>NUCLEOTIDE SEQUENCE [LARGE SCALE GENOMIC DNA]</scope>
</reference>
<dbReference type="PRINTS" id="PR00981">
    <property type="entry name" value="TRNASYNTHSER"/>
</dbReference>
<proteinExistence type="predicted"/>
<dbReference type="PIRSF" id="PIRSF001529">
    <property type="entry name" value="Ser-tRNA-synth_IIa"/>
    <property type="match status" value="1"/>
</dbReference>
<dbReference type="GO" id="GO:0004828">
    <property type="term" value="F:serine-tRNA ligase activity"/>
    <property type="evidence" value="ECO:0007669"/>
    <property type="project" value="UniProtKB-UniRule"/>
</dbReference>
<dbReference type="GO" id="GO:0005737">
    <property type="term" value="C:cytoplasm"/>
    <property type="evidence" value="ECO:0007669"/>
    <property type="project" value="UniProtKB-UniRule"/>
</dbReference>
<evidence type="ECO:0000256" key="2">
    <source>
        <dbReference type="ARBA" id="ARBA00022598"/>
    </source>
</evidence>
<dbReference type="STRING" id="1802397.A3J43_00810"/>
<evidence type="ECO:0000259" key="11">
    <source>
        <dbReference type="PROSITE" id="PS50862"/>
    </source>
</evidence>
<dbReference type="SUPFAM" id="SSF46589">
    <property type="entry name" value="tRNA-binding arm"/>
    <property type="match status" value="1"/>
</dbReference>
<keyword evidence="10" id="KW-0175">Coiled coil</keyword>
<keyword evidence="3" id="KW-0547">Nucleotide-binding</keyword>
<dbReference type="PROSITE" id="PS50862">
    <property type="entry name" value="AA_TRNA_LIGASE_II"/>
    <property type="match status" value="1"/>
</dbReference>
<dbReference type="InterPro" id="IPR002317">
    <property type="entry name" value="Ser-tRNA-ligase_type_1"/>
</dbReference>
<feature type="domain" description="Aminoacyl-transfer RNA synthetases class-II family profile" evidence="11">
    <location>
        <begin position="131"/>
        <end position="400"/>
    </location>
</feature>
<evidence type="ECO:0000256" key="7">
    <source>
        <dbReference type="NCBIfam" id="TIGR00414"/>
    </source>
</evidence>
<evidence type="ECO:0000256" key="9">
    <source>
        <dbReference type="PIRSR" id="PIRSR001529-2"/>
    </source>
</evidence>
<feature type="coiled-coil region" evidence="10">
    <location>
        <begin position="61"/>
        <end position="91"/>
    </location>
</feature>
<name>A0A1F7UJP1_9BACT</name>
<evidence type="ECO:0000313" key="12">
    <source>
        <dbReference type="EMBL" id="OGL77927.1"/>
    </source>
</evidence>
<dbReference type="CDD" id="cd00770">
    <property type="entry name" value="SerRS_core"/>
    <property type="match status" value="1"/>
</dbReference>
<evidence type="ECO:0000256" key="4">
    <source>
        <dbReference type="ARBA" id="ARBA00022840"/>
    </source>
</evidence>
<feature type="binding site" evidence="9">
    <location>
        <begin position="255"/>
        <end position="257"/>
    </location>
    <ligand>
        <name>ATP</name>
        <dbReference type="ChEBI" id="CHEBI:30616"/>
    </ligand>
</feature>
<dbReference type="Gene3D" id="3.30.930.10">
    <property type="entry name" value="Bira Bifunctional Protein, Domain 2"/>
    <property type="match status" value="1"/>
</dbReference>
<keyword evidence="2 12" id="KW-0436">Ligase</keyword>
<dbReference type="EC" id="6.1.1.11" evidence="1 7"/>
<dbReference type="Gene3D" id="1.10.287.40">
    <property type="entry name" value="Serine-tRNA synthetase, tRNA binding domain"/>
    <property type="match status" value="1"/>
</dbReference>
<dbReference type="EMBL" id="MGEF01000048">
    <property type="protein sequence ID" value="OGL77927.1"/>
    <property type="molecule type" value="Genomic_DNA"/>
</dbReference>
<evidence type="ECO:0000256" key="6">
    <source>
        <dbReference type="ARBA" id="ARBA00023146"/>
    </source>
</evidence>
<evidence type="ECO:0000313" key="13">
    <source>
        <dbReference type="Proteomes" id="UP000176604"/>
    </source>
</evidence>